<dbReference type="AlphaFoldDB" id="A0A9P1DWH0"/>
<evidence type="ECO:0000313" key="6">
    <source>
        <dbReference type="Proteomes" id="UP001152797"/>
    </source>
</evidence>
<feature type="region of interest" description="Disordered" evidence="1">
    <location>
        <begin position="149"/>
        <end position="192"/>
    </location>
</feature>
<dbReference type="InterPro" id="IPR036872">
    <property type="entry name" value="CH_dom_sf"/>
</dbReference>
<dbReference type="Pfam" id="PF06294">
    <property type="entry name" value="CH_2"/>
    <property type="match status" value="1"/>
</dbReference>
<dbReference type="InterPro" id="IPR001715">
    <property type="entry name" value="CH_dom"/>
</dbReference>
<dbReference type="PROSITE" id="PS50021">
    <property type="entry name" value="CH"/>
    <property type="match status" value="1"/>
</dbReference>
<dbReference type="OrthoDB" id="422261at2759"/>
<keyword evidence="5" id="KW-0966">Cell projection</keyword>
<protein>
    <submittedName>
        <fullName evidence="5">Sperm flagellar protein 2 (Protein KPL2)</fullName>
    </submittedName>
</protein>
<comment type="caution">
    <text evidence="3">The sequence shown here is derived from an EMBL/GenBank/DDBJ whole genome shotgun (WGS) entry which is preliminary data.</text>
</comment>
<evidence type="ECO:0000259" key="2">
    <source>
        <dbReference type="PROSITE" id="PS50021"/>
    </source>
</evidence>
<feature type="region of interest" description="Disordered" evidence="1">
    <location>
        <begin position="574"/>
        <end position="601"/>
    </location>
</feature>
<dbReference type="EMBL" id="CAMXCT010006619">
    <property type="protein sequence ID" value="CAI4017074.1"/>
    <property type="molecule type" value="Genomic_DNA"/>
</dbReference>
<dbReference type="EMBL" id="CAMXCT030006619">
    <property type="protein sequence ID" value="CAL4804386.1"/>
    <property type="molecule type" value="Genomic_DNA"/>
</dbReference>
<organism evidence="3">
    <name type="scientific">Cladocopium goreaui</name>
    <dbReference type="NCBI Taxonomy" id="2562237"/>
    <lineage>
        <taxon>Eukaryota</taxon>
        <taxon>Sar</taxon>
        <taxon>Alveolata</taxon>
        <taxon>Dinophyceae</taxon>
        <taxon>Suessiales</taxon>
        <taxon>Symbiodiniaceae</taxon>
        <taxon>Cladocopium</taxon>
    </lineage>
</organism>
<dbReference type="Proteomes" id="UP001152797">
    <property type="component" value="Unassembled WGS sequence"/>
</dbReference>
<dbReference type="SUPFAM" id="SSF47576">
    <property type="entry name" value="Calponin-homology domain, CH-domain"/>
    <property type="match status" value="1"/>
</dbReference>
<evidence type="ECO:0000313" key="4">
    <source>
        <dbReference type="EMBL" id="CAL1170449.1"/>
    </source>
</evidence>
<feature type="region of interest" description="Disordered" evidence="1">
    <location>
        <begin position="808"/>
        <end position="846"/>
    </location>
</feature>
<evidence type="ECO:0000256" key="1">
    <source>
        <dbReference type="SAM" id="MobiDB-lite"/>
    </source>
</evidence>
<evidence type="ECO:0000313" key="5">
    <source>
        <dbReference type="EMBL" id="CAL4804386.1"/>
    </source>
</evidence>
<reference evidence="4" key="2">
    <citation type="submission" date="2024-04" db="EMBL/GenBank/DDBJ databases">
        <authorList>
            <person name="Chen Y."/>
            <person name="Shah S."/>
            <person name="Dougan E. K."/>
            <person name="Thang M."/>
            <person name="Chan C."/>
        </authorList>
    </citation>
    <scope>NUCLEOTIDE SEQUENCE [LARGE SCALE GENOMIC DNA]</scope>
</reference>
<feature type="region of interest" description="Disordered" evidence="1">
    <location>
        <begin position="1"/>
        <end position="21"/>
    </location>
</feature>
<reference evidence="3" key="1">
    <citation type="submission" date="2022-10" db="EMBL/GenBank/DDBJ databases">
        <authorList>
            <person name="Chen Y."/>
            <person name="Dougan E. K."/>
            <person name="Chan C."/>
            <person name="Rhodes N."/>
            <person name="Thang M."/>
        </authorList>
    </citation>
    <scope>NUCLEOTIDE SEQUENCE</scope>
</reference>
<feature type="compositionally biased region" description="Basic and acidic residues" evidence="1">
    <location>
        <begin position="1"/>
        <end position="11"/>
    </location>
</feature>
<keyword evidence="5" id="KW-0282">Flagellum</keyword>
<dbReference type="InterPro" id="IPR010441">
    <property type="entry name" value="CH_2"/>
</dbReference>
<feature type="compositionally biased region" description="Basic and acidic residues" evidence="1">
    <location>
        <begin position="817"/>
        <end position="826"/>
    </location>
</feature>
<proteinExistence type="predicted"/>
<keyword evidence="5" id="KW-0969">Cilium</keyword>
<dbReference type="PANTHER" id="PTHR14919:SF0">
    <property type="entry name" value="SPERM FLAGELLAR PROTEIN 2"/>
    <property type="match status" value="1"/>
</dbReference>
<evidence type="ECO:0000313" key="3">
    <source>
        <dbReference type="EMBL" id="CAI4017074.1"/>
    </source>
</evidence>
<feature type="domain" description="Calponin-homology (CH)" evidence="2">
    <location>
        <begin position="26"/>
        <end position="151"/>
    </location>
</feature>
<dbReference type="InterPro" id="IPR052634">
    <property type="entry name" value="Sperm_flagellar-bone_growth"/>
</dbReference>
<keyword evidence="6" id="KW-1185">Reference proteome</keyword>
<dbReference type="Gene3D" id="1.10.418.10">
    <property type="entry name" value="Calponin-like domain"/>
    <property type="match status" value="1"/>
</dbReference>
<sequence length="846" mass="92062">MRPRFDLRATPDGRFPAGSGGSAQSWVMSELLQNWLNNEVGLSTNVSNFEKDFSSGYLFGEILHKFWQADFEQFQNKNSHQAKIANFKTLEPILKALGIKFNATLINAAWELGHERRARCCIEDEVDLLRSELVQLRAELTILRRSIQRGQAGTSSEPAGYSHPAPDPRETESTSSFSVITSGEPEQAPIPEARIPGLTWVEREEIATEVGRFLRRSLSGVHRGSSGRDALPLASRFWIVVRDFQGTVYDPVRVFCKWSSARALVKRGASAGDSVFVGLPSQREVDRAVRAGAEHSVEEVPESTHPFVFEEGEIQIAYPIGIIPESARAHKRISVIFIAEVERKVLAALPLNAWNSRREFRQLAANCFTKAALLEVAVCLMEDQAHPDSEITMRVWVGFLSSTVVQSVVWSSEEEPAEVSFDLDGSLDYLPYSHALTEVCQDHFSFQTPMEEIPSAEPVPEDVGLGVLSSRVTSLESQLSQVASGVEALLREVKPRSLPSPKARVHFAQSHATIPPSVQPPEPRAFPGLDPGVVSAALQAGIGEEALTEMQTLLSKTGKMGKTREPALRQPLAASALSETEEEAEESGLAGSGSSQDPMTAAVSKLTQIVSVLAQNKKPSSSNRVEAALDGVSHAQEIGGYGSGKRAAAARRALRSALVEHPGDLSAVIERHMWEDLSSQTLTPGSPVASLSARAWTEHRSKIGAYKSIAHAAWGVSGALDALFRNDVPSARARLCLLLLQLDQCAVDRGGWQLAAELSLEAPPPFSVLSQHQPPNTADGELPYSRLLDARWAEIALSHLRDTEEYLTKRRGLNKSGAKEELPDPKRKAKAKPKAKAGEGAAASDP</sequence>
<gene>
    <name evidence="3" type="ORF">C1SCF055_LOCUS41749</name>
</gene>
<dbReference type="EMBL" id="CAMXCT020006619">
    <property type="protein sequence ID" value="CAL1170449.1"/>
    <property type="molecule type" value="Genomic_DNA"/>
</dbReference>
<dbReference type="GO" id="GO:0005737">
    <property type="term" value="C:cytoplasm"/>
    <property type="evidence" value="ECO:0007669"/>
    <property type="project" value="UniProtKB-ARBA"/>
</dbReference>
<name>A0A9P1DWH0_9DINO</name>
<dbReference type="PANTHER" id="PTHR14919">
    <property type="entry name" value="KPL2-RELATED"/>
    <property type="match status" value="1"/>
</dbReference>
<accession>A0A9P1DWH0</accession>